<comment type="subcellular location">
    <subcellularLocation>
        <location evidence="1">Cytoplasm</location>
        <location evidence="1">Cytoskeleton</location>
        <location evidence="1">Flagellum axoneme</location>
    </subcellularLocation>
</comment>
<keyword evidence="7" id="KW-0206">Cytoskeleton</keyword>
<evidence type="ECO:0000256" key="2">
    <source>
        <dbReference type="ARBA" id="ARBA00022490"/>
    </source>
</evidence>
<feature type="region of interest" description="Disordered" evidence="9">
    <location>
        <begin position="645"/>
        <end position="718"/>
    </location>
</feature>
<feature type="region of interest" description="Disordered" evidence="9">
    <location>
        <begin position="228"/>
        <end position="271"/>
    </location>
</feature>
<evidence type="ECO:0000256" key="7">
    <source>
        <dbReference type="ARBA" id="ARBA00023212"/>
    </source>
</evidence>
<keyword evidence="2" id="KW-0963">Cytoplasm</keyword>
<dbReference type="STRING" id="8840.ENSAPLP00000022574"/>
<dbReference type="PROSITE" id="PS51221">
    <property type="entry name" value="TTL"/>
    <property type="match status" value="1"/>
</dbReference>
<protein>
    <submittedName>
        <fullName evidence="10">Tubulin tyrosine ligase like 3</fullName>
    </submittedName>
</protein>
<keyword evidence="4" id="KW-0547">Nucleotide-binding</keyword>
<feature type="region of interest" description="Disordered" evidence="9">
    <location>
        <begin position="20"/>
        <end position="83"/>
    </location>
</feature>
<dbReference type="PANTHER" id="PTHR45870">
    <property type="entry name" value="TUBULIN MONOGLYCYLASE TTLL3"/>
    <property type="match status" value="1"/>
</dbReference>
<proteinExistence type="predicted"/>
<dbReference type="GO" id="GO:0005930">
    <property type="term" value="C:axoneme"/>
    <property type="evidence" value="ECO:0007669"/>
    <property type="project" value="TreeGrafter"/>
</dbReference>
<evidence type="ECO:0000313" key="10">
    <source>
        <dbReference type="Ensembl" id="ENSAPLP00000022574.1"/>
    </source>
</evidence>
<dbReference type="GO" id="GO:0003341">
    <property type="term" value="P:cilium movement"/>
    <property type="evidence" value="ECO:0007669"/>
    <property type="project" value="TreeGrafter"/>
</dbReference>
<evidence type="ECO:0000256" key="6">
    <source>
        <dbReference type="ARBA" id="ARBA00022846"/>
    </source>
</evidence>
<organism evidence="10 11">
    <name type="scientific">Anas platyrhynchos platyrhynchos</name>
    <name type="common">Northern mallard</name>
    <dbReference type="NCBI Taxonomy" id="8840"/>
    <lineage>
        <taxon>Eukaryota</taxon>
        <taxon>Metazoa</taxon>
        <taxon>Chordata</taxon>
        <taxon>Craniata</taxon>
        <taxon>Vertebrata</taxon>
        <taxon>Euteleostomi</taxon>
        <taxon>Archelosauria</taxon>
        <taxon>Archosauria</taxon>
        <taxon>Dinosauria</taxon>
        <taxon>Saurischia</taxon>
        <taxon>Theropoda</taxon>
        <taxon>Coelurosauria</taxon>
        <taxon>Aves</taxon>
        <taxon>Neognathae</taxon>
        <taxon>Galloanserae</taxon>
        <taxon>Anseriformes</taxon>
        <taxon>Anatidae</taxon>
        <taxon>Anatinae</taxon>
        <taxon>Anas</taxon>
    </lineage>
</organism>
<evidence type="ECO:0000256" key="3">
    <source>
        <dbReference type="ARBA" id="ARBA00022598"/>
    </source>
</evidence>
<evidence type="ECO:0000313" key="11">
    <source>
        <dbReference type="Proteomes" id="UP000016666"/>
    </source>
</evidence>
<evidence type="ECO:0000256" key="5">
    <source>
        <dbReference type="ARBA" id="ARBA00022840"/>
    </source>
</evidence>
<feature type="compositionally biased region" description="Polar residues" evidence="9">
    <location>
        <begin position="294"/>
        <end position="304"/>
    </location>
</feature>
<evidence type="ECO:0000256" key="1">
    <source>
        <dbReference type="ARBA" id="ARBA00004611"/>
    </source>
</evidence>
<keyword evidence="6" id="KW-0966">Cell projection</keyword>
<dbReference type="GO" id="GO:0015630">
    <property type="term" value="C:microtubule cytoskeleton"/>
    <property type="evidence" value="ECO:0007669"/>
    <property type="project" value="TreeGrafter"/>
</dbReference>
<feature type="region of interest" description="Disordered" evidence="9">
    <location>
        <begin position="294"/>
        <end position="316"/>
    </location>
</feature>
<accession>A0A493T9K7</accession>
<dbReference type="OMA" id="SHHMGRL"/>
<dbReference type="SUPFAM" id="SSF56059">
    <property type="entry name" value="Glutathione synthetase ATP-binding domain-like"/>
    <property type="match status" value="1"/>
</dbReference>
<dbReference type="GO" id="GO:0005524">
    <property type="term" value="F:ATP binding"/>
    <property type="evidence" value="ECO:0007669"/>
    <property type="project" value="UniProtKB-KW"/>
</dbReference>
<dbReference type="Proteomes" id="UP000016666">
    <property type="component" value="Unassembled WGS sequence"/>
</dbReference>
<dbReference type="Pfam" id="PF03133">
    <property type="entry name" value="TTL"/>
    <property type="match status" value="1"/>
</dbReference>
<keyword evidence="6" id="KW-0282">Flagellum</keyword>
<dbReference type="Ensembl" id="ENSAPLT00000037826.1">
    <property type="protein sequence ID" value="ENSAPLP00000022574.1"/>
    <property type="gene ID" value="ENSAPLG00000025488.1"/>
</dbReference>
<feature type="compositionally biased region" description="Pro residues" evidence="9">
    <location>
        <begin position="179"/>
        <end position="194"/>
    </location>
</feature>
<feature type="region of interest" description="Disordered" evidence="9">
    <location>
        <begin position="173"/>
        <end position="205"/>
    </location>
</feature>
<evidence type="ECO:0000256" key="9">
    <source>
        <dbReference type="SAM" id="MobiDB-lite"/>
    </source>
</evidence>
<dbReference type="FunFam" id="3.30.470.20:FF:000032">
    <property type="entry name" value="tubulin monoglycylase TTLL3 isoform X2"/>
    <property type="match status" value="1"/>
</dbReference>
<dbReference type="GO" id="GO:0070736">
    <property type="term" value="F:protein-glycine ligase activity, initiating"/>
    <property type="evidence" value="ECO:0007669"/>
    <property type="project" value="TreeGrafter"/>
</dbReference>
<dbReference type="GeneTree" id="ENSGT00940000154857"/>
<keyword evidence="11" id="KW-1185">Reference proteome</keyword>
<feature type="compositionally biased region" description="Acidic residues" evidence="9">
    <location>
        <begin position="60"/>
        <end position="81"/>
    </location>
</feature>
<dbReference type="PANTHER" id="PTHR45870:SF2">
    <property type="entry name" value="TUBULIN MONOGLYCYLASE TTLL3"/>
    <property type="match status" value="1"/>
</dbReference>
<dbReference type="Gene3D" id="3.30.470.20">
    <property type="entry name" value="ATP-grasp fold, B domain"/>
    <property type="match status" value="1"/>
</dbReference>
<reference evidence="10" key="3">
    <citation type="submission" date="2025-09" db="UniProtKB">
        <authorList>
            <consortium name="Ensembl"/>
        </authorList>
    </citation>
    <scope>IDENTIFICATION</scope>
</reference>
<name>A0A493T9K7_ANAPP</name>
<comment type="catalytic activity">
    <reaction evidence="8">
        <text>L-glutamyl-[protein] + glycine + ATP = glycyl-L-glutamyl-[protein] + ADP + phosphate + H(+)</text>
        <dbReference type="Rhea" id="RHEA:67180"/>
        <dbReference type="Rhea" id="RHEA-COMP:10208"/>
        <dbReference type="Rhea" id="RHEA-COMP:17207"/>
        <dbReference type="ChEBI" id="CHEBI:15378"/>
        <dbReference type="ChEBI" id="CHEBI:29973"/>
        <dbReference type="ChEBI" id="CHEBI:30616"/>
        <dbReference type="ChEBI" id="CHEBI:43474"/>
        <dbReference type="ChEBI" id="CHEBI:57305"/>
        <dbReference type="ChEBI" id="CHEBI:167890"/>
        <dbReference type="ChEBI" id="CHEBI:456216"/>
    </reaction>
    <physiologicalReaction direction="left-to-right" evidence="8">
        <dbReference type="Rhea" id="RHEA:67181"/>
    </physiologicalReaction>
</comment>
<evidence type="ECO:0000256" key="8">
    <source>
        <dbReference type="ARBA" id="ARBA00048944"/>
    </source>
</evidence>
<reference evidence="11" key="1">
    <citation type="submission" date="2017-10" db="EMBL/GenBank/DDBJ databases">
        <title>A new Pekin duck reference genome.</title>
        <authorList>
            <person name="Hou Z.-C."/>
            <person name="Zhou Z.-K."/>
            <person name="Zhu F."/>
            <person name="Hou S.-S."/>
        </authorList>
    </citation>
    <scope>NUCLEOTIDE SEQUENCE [LARGE SCALE GENOMIC DNA]</scope>
</reference>
<dbReference type="InterPro" id="IPR004344">
    <property type="entry name" value="TTL/TTLL_fam"/>
</dbReference>
<dbReference type="InterPro" id="IPR051437">
    <property type="entry name" value="TTLL_monoglycylase"/>
</dbReference>
<reference evidence="10" key="2">
    <citation type="submission" date="2025-08" db="UniProtKB">
        <authorList>
            <consortium name="Ensembl"/>
        </authorList>
    </citation>
    <scope>IDENTIFICATION</scope>
</reference>
<keyword evidence="5" id="KW-0067">ATP-binding</keyword>
<gene>
    <name evidence="10" type="primary">TTLL3</name>
</gene>
<dbReference type="GO" id="GO:0060271">
    <property type="term" value="P:cilium assembly"/>
    <property type="evidence" value="ECO:0007669"/>
    <property type="project" value="TreeGrafter"/>
</dbReference>
<evidence type="ECO:0000256" key="4">
    <source>
        <dbReference type="ARBA" id="ARBA00022741"/>
    </source>
</evidence>
<keyword evidence="6" id="KW-0969">Cilium</keyword>
<dbReference type="AlphaFoldDB" id="A0A493T9K7"/>
<sequence length="744" mass="80398">MLQGSHPVIRRLLRARGWVERKERGAGRAGDPRQQQQQEGGGDGEAGQGAPETSSSSWLPDDDEEEEEEEEEEEQQDEEDPEGIHDLMSRLVRDQMPYFIWTTRGSAVQGLVLQPEQVVNHYGRVGSFTTKEGLCLTLRNLPWFDQADPDTFFPRCYRLGAADERQAFIGELGAGSDPPAAPPNPRVPFSPCPPRSSRLGHASPPAEDFRLTAARSLLKAALERAQEVPAGPDAAPNPTEPPGDAGGAPFGTPHTEGPSEGRSTPSLTPHPLLQRAWVPSWWRRRCGCAGSTWAASPTRTSMATPNPPAPQMPRGTTSYRATTVLCSECRARGHPGDTLGMQLAYGVGAEPLFFCSEGAVPRLSGAQREQGQLLLQRLAGRLPQLCMEGDQNVWILKPAAASRGRGITCTARLGEVLRLAGQAAREGRWVVQKYVERPLLIFGTKFDVRQWFLVTDWNPLTVWFYRRCYLRFCSQPFSLRQMDAAVHLCNQAIQQRCRPGGAQHPRLPPDKTWSCRQLQAYLAQRGQEGAWGSVMVPGMKAAVVRAVRCSQGLVRGRKGSFELYGADFVFGEDFRPWLLEINASPTMAGSTAVTGRLCAGVQRDTLRVVIDRREHPNCSTGAFELIYKQVRGGGGHAGGLGTVLGSSPSPCAPPPGGRAHPSLPGAEAGGGGLLAAETPLRPQAPRHHGEHPRPPREAVDSFVPPPAPSTRSRGGRGWGRCCGTLGAGAAALPALGGSAPARCH</sequence>
<keyword evidence="3" id="KW-0436">Ligase</keyword>